<protein>
    <submittedName>
        <fullName evidence="2">Uncharacterized protein</fullName>
    </submittedName>
</protein>
<dbReference type="EMBL" id="FN653029">
    <property type="protein sequence ID" value="CBY08220.1"/>
    <property type="molecule type" value="Genomic_DNA"/>
</dbReference>
<dbReference type="OrthoDB" id="10321049at2759"/>
<accession>E4X8G8</accession>
<proteinExistence type="predicted"/>
<reference evidence="2 4" key="1">
    <citation type="journal article" date="2010" name="Science">
        <title>Plasticity of animal genome architecture unmasked by rapid evolution of a pelagic tunicate.</title>
        <authorList>
            <person name="Denoeud F."/>
            <person name="Henriet S."/>
            <person name="Mungpakdee S."/>
            <person name="Aury J.M."/>
            <person name="Da Silva C."/>
            <person name="Brinkmann H."/>
            <person name="Mikhaleva J."/>
            <person name="Olsen L.C."/>
            <person name="Jubin C."/>
            <person name="Canestro C."/>
            <person name="Bouquet J.M."/>
            <person name="Danks G."/>
            <person name="Poulain J."/>
            <person name="Campsteijn C."/>
            <person name="Adamski M."/>
            <person name="Cross I."/>
            <person name="Yadetie F."/>
            <person name="Muffato M."/>
            <person name="Louis A."/>
            <person name="Butcher S."/>
            <person name="Tsagkogeorga G."/>
            <person name="Konrad A."/>
            <person name="Singh S."/>
            <person name="Jensen M.F."/>
            <person name="Cong E.H."/>
            <person name="Eikeseth-Otteraa H."/>
            <person name="Noel B."/>
            <person name="Anthouard V."/>
            <person name="Porcel B.M."/>
            <person name="Kachouri-Lafond R."/>
            <person name="Nishino A."/>
            <person name="Ugolini M."/>
            <person name="Chourrout P."/>
            <person name="Nishida H."/>
            <person name="Aasland R."/>
            <person name="Huzurbazar S."/>
            <person name="Westhof E."/>
            <person name="Delsuc F."/>
            <person name="Lehrach H."/>
            <person name="Reinhardt R."/>
            <person name="Weissenbach J."/>
            <person name="Roy S.W."/>
            <person name="Artiguenave F."/>
            <person name="Postlethwait J.H."/>
            <person name="Manak J.R."/>
            <person name="Thompson E.M."/>
            <person name="Jaillon O."/>
            <person name="Du Pasquier L."/>
            <person name="Boudinot P."/>
            <person name="Liberles D.A."/>
            <person name="Volff J.N."/>
            <person name="Philippe H."/>
            <person name="Lenhard B."/>
            <person name="Roest Crollius H."/>
            <person name="Wincker P."/>
            <person name="Chourrout D."/>
        </authorList>
    </citation>
    <scope>NUCLEOTIDE SEQUENCE [LARGE SCALE GENOMIC DNA]</scope>
</reference>
<evidence type="ECO:0000256" key="1">
    <source>
        <dbReference type="SAM" id="SignalP"/>
    </source>
</evidence>
<keyword evidence="1" id="KW-0732">Signal</keyword>
<sequence>MKIVAVLTAFLVQSAAGIAVQRASLHQLFTGKAQSSTLSRSERAAGNSICSANMQKITKLARVAGELFMDVDESSLYRRSRNHVKLVNLEQPVGTFCKKLWRKLVKVEGDLKTIAGFLEEYHLASQAVEMIMRTVQEMMNQEGTSYEMSHSEKAALSHTGRLNIDMVKERAQMQLAHVINELSSLEVSCSVSGKQL</sequence>
<feature type="chain" id="PRO_5007654011" evidence="1">
    <location>
        <begin position="18"/>
        <end position="196"/>
    </location>
</feature>
<dbReference type="AlphaFoldDB" id="E4X8G8"/>
<evidence type="ECO:0000313" key="2">
    <source>
        <dbReference type="EMBL" id="CBY08220.1"/>
    </source>
</evidence>
<name>E4X8G8_OIKDI</name>
<keyword evidence="4" id="KW-1185">Reference proteome</keyword>
<evidence type="ECO:0000313" key="3">
    <source>
        <dbReference type="EMBL" id="CBY30336.1"/>
    </source>
</evidence>
<evidence type="ECO:0000313" key="4">
    <source>
        <dbReference type="Proteomes" id="UP000001307"/>
    </source>
</evidence>
<dbReference type="EMBL" id="FN654275">
    <property type="protein sequence ID" value="CBY30336.1"/>
    <property type="molecule type" value="Genomic_DNA"/>
</dbReference>
<feature type="signal peptide" evidence="1">
    <location>
        <begin position="1"/>
        <end position="17"/>
    </location>
</feature>
<dbReference type="Proteomes" id="UP000001307">
    <property type="component" value="Unassembled WGS sequence"/>
</dbReference>
<dbReference type="Proteomes" id="UP000011014">
    <property type="component" value="Unassembled WGS sequence"/>
</dbReference>
<organism evidence="2 4">
    <name type="scientific">Oikopleura dioica</name>
    <name type="common">Tunicate</name>
    <dbReference type="NCBI Taxonomy" id="34765"/>
    <lineage>
        <taxon>Eukaryota</taxon>
        <taxon>Metazoa</taxon>
        <taxon>Chordata</taxon>
        <taxon>Tunicata</taxon>
        <taxon>Appendicularia</taxon>
        <taxon>Copelata</taxon>
        <taxon>Oikopleuridae</taxon>
        <taxon>Oikopleura</taxon>
    </lineage>
</organism>
<gene>
    <name evidence="2" type="ORF">GSOID_T00004233001</name>
    <name evidence="3" type="ORF">GSOID_T00018196001</name>
</gene>